<feature type="transmembrane region" description="Helical" evidence="6">
    <location>
        <begin position="290"/>
        <end position="309"/>
    </location>
</feature>
<dbReference type="Proteomes" id="UP000016646">
    <property type="component" value="Unassembled WGS sequence"/>
</dbReference>
<keyword evidence="4 6" id="KW-1133">Transmembrane helix</keyword>
<evidence type="ECO:0000256" key="2">
    <source>
        <dbReference type="ARBA" id="ARBA00022475"/>
    </source>
</evidence>
<proteinExistence type="predicted"/>
<evidence type="ECO:0000256" key="4">
    <source>
        <dbReference type="ARBA" id="ARBA00022989"/>
    </source>
</evidence>
<keyword evidence="3 6" id="KW-0812">Transmembrane</keyword>
<feature type="transmembrane region" description="Helical" evidence="6">
    <location>
        <begin position="252"/>
        <end position="269"/>
    </location>
</feature>
<comment type="caution">
    <text evidence="7">The sequence shown here is derived from an EMBL/GenBank/DDBJ whole genome shotgun (WGS) entry which is preliminary data.</text>
</comment>
<dbReference type="STRING" id="1125725.HMPREF1325_0068"/>
<dbReference type="Pfam" id="PF01943">
    <property type="entry name" value="Polysacc_synt"/>
    <property type="match status" value="1"/>
</dbReference>
<dbReference type="PANTHER" id="PTHR30250:SF11">
    <property type="entry name" value="O-ANTIGEN TRANSPORTER-RELATED"/>
    <property type="match status" value="1"/>
</dbReference>
<feature type="transmembrane region" description="Helical" evidence="6">
    <location>
        <begin position="420"/>
        <end position="440"/>
    </location>
</feature>
<evidence type="ECO:0000256" key="6">
    <source>
        <dbReference type="SAM" id="Phobius"/>
    </source>
</evidence>
<keyword evidence="2" id="KW-1003">Cell membrane</keyword>
<dbReference type="InterPro" id="IPR002797">
    <property type="entry name" value="Polysacc_synth"/>
</dbReference>
<dbReference type="InterPro" id="IPR050833">
    <property type="entry name" value="Poly_Biosynth_Transport"/>
</dbReference>
<sequence length="483" mass="54283">MPQKSLKKNAFYNFIRSFMNLAFPIISFPYASRILMPDGIGKINFANSVIDYLVMLAGLGITSYAAREAAKIRDDPFKLNKFSREILLINGVSTIIAYILFAVSLLCIPKFHDYRILLIVCSSKILFITMGLEWLYAVEEEYRYITLRSAFFQIVSLAFLFIFVRSKNDYVAYAIMGIISNAGMNVCNIVYARKFINIFEKTTLEIKKHIKSISIFFGMVCAVKIHSAMDTVMLGFMMDDSAVGYYTAASKIRRLVVQMITAITGTLLPRSSYYIEWHQIQKYDDMVKKAMGVVSFFSFPATAGLIVIGKPLITVFSGEQYLPALPVLYCMAPIIIAVSFASFLDNIILTPNRDERFILYSQIFGSVLNIVLNYIFISLWGVFGAGLSTLIVEFSITVIQLFCSLSHLKKFLSYLGKQILHSFIGTIAMYVSVCFLIRIIPSATLQIAAGVLAGSTIYAAVEIALRNDTAKLLLASVHRRIHR</sequence>
<feature type="transmembrane region" description="Helical" evidence="6">
    <location>
        <begin position="321"/>
        <end position="345"/>
    </location>
</feature>
<evidence type="ECO:0000256" key="1">
    <source>
        <dbReference type="ARBA" id="ARBA00004651"/>
    </source>
</evidence>
<evidence type="ECO:0000256" key="3">
    <source>
        <dbReference type="ARBA" id="ARBA00022692"/>
    </source>
</evidence>
<protein>
    <submittedName>
        <fullName evidence="7">Polysaccharide biosynthesis protein</fullName>
    </submittedName>
</protein>
<dbReference type="eggNOG" id="COG2244">
    <property type="taxonomic scope" value="Bacteria"/>
</dbReference>
<accession>U2KS37</accession>
<dbReference type="EMBL" id="AVQI01000059">
    <property type="protein sequence ID" value="ERK01307.1"/>
    <property type="molecule type" value="Genomic_DNA"/>
</dbReference>
<feature type="transmembrane region" description="Helical" evidence="6">
    <location>
        <begin position="170"/>
        <end position="192"/>
    </location>
</feature>
<feature type="transmembrane region" description="Helical" evidence="6">
    <location>
        <begin position="114"/>
        <end position="138"/>
    </location>
</feature>
<feature type="transmembrane region" description="Helical" evidence="6">
    <location>
        <begin position="87"/>
        <end position="108"/>
    </location>
</feature>
<dbReference type="OrthoDB" id="9815702at2"/>
<feature type="transmembrane region" description="Helical" evidence="6">
    <location>
        <begin position="12"/>
        <end position="31"/>
    </location>
</feature>
<dbReference type="CDD" id="cd13128">
    <property type="entry name" value="MATE_Wzx_like"/>
    <property type="match status" value="1"/>
</dbReference>
<feature type="transmembrane region" description="Helical" evidence="6">
    <location>
        <begin position="446"/>
        <end position="465"/>
    </location>
</feature>
<dbReference type="PANTHER" id="PTHR30250">
    <property type="entry name" value="PST FAMILY PREDICTED COLANIC ACID TRANSPORTER"/>
    <property type="match status" value="1"/>
</dbReference>
<evidence type="ECO:0000313" key="10">
    <source>
        <dbReference type="Proteomes" id="UP000016646"/>
    </source>
</evidence>
<dbReference type="AlphaFoldDB" id="U2KS37"/>
<gene>
    <name evidence="8" type="ORF">HMPREF0860_1994</name>
    <name evidence="7" type="ORF">HMPREF1325_0068</name>
</gene>
<feature type="transmembrane region" description="Helical" evidence="6">
    <location>
        <begin position="357"/>
        <end position="377"/>
    </location>
</feature>
<dbReference type="RefSeq" id="WP_021331047.1">
    <property type="nucleotide sequence ID" value="NZ_AUZJ01000051.1"/>
</dbReference>
<dbReference type="Proteomes" id="UP000016412">
    <property type="component" value="Unassembled WGS sequence"/>
</dbReference>
<feature type="transmembrane region" description="Helical" evidence="6">
    <location>
        <begin position="145"/>
        <end position="164"/>
    </location>
</feature>
<evidence type="ECO:0000313" key="8">
    <source>
        <dbReference type="EMBL" id="ERK01307.1"/>
    </source>
</evidence>
<evidence type="ECO:0000256" key="5">
    <source>
        <dbReference type="ARBA" id="ARBA00023136"/>
    </source>
</evidence>
<evidence type="ECO:0000313" key="7">
    <source>
        <dbReference type="EMBL" id="ERF59996.1"/>
    </source>
</evidence>
<name>U2KS37_TRESO</name>
<keyword evidence="10" id="KW-1185">Reference proteome</keyword>
<reference evidence="9 10" key="1">
    <citation type="submission" date="2013-08" db="EMBL/GenBank/DDBJ databases">
        <authorList>
            <person name="Durkin A.S."/>
            <person name="Haft D.R."/>
            <person name="McCorrison J."/>
            <person name="Torralba M."/>
            <person name="Gillis M."/>
            <person name="Haft D.H."/>
            <person name="Methe B."/>
            <person name="Sutton G."/>
            <person name="Nelson K.E."/>
        </authorList>
    </citation>
    <scope>NUCLEOTIDE SEQUENCE [LARGE SCALE GENOMIC DNA]</scope>
    <source>
        <strain evidence="8 10">ATCC 35536</strain>
        <strain evidence="7 9">VPI DR56BR1116</strain>
    </source>
</reference>
<dbReference type="EMBL" id="AUZJ01000051">
    <property type="protein sequence ID" value="ERF59996.1"/>
    <property type="molecule type" value="Genomic_DNA"/>
</dbReference>
<feature type="transmembrane region" description="Helical" evidence="6">
    <location>
        <begin position="383"/>
        <end position="408"/>
    </location>
</feature>
<dbReference type="GO" id="GO:0005886">
    <property type="term" value="C:plasma membrane"/>
    <property type="evidence" value="ECO:0007669"/>
    <property type="project" value="UniProtKB-SubCell"/>
</dbReference>
<feature type="transmembrane region" description="Helical" evidence="6">
    <location>
        <begin position="213"/>
        <end position="237"/>
    </location>
</feature>
<dbReference type="PATRIC" id="fig|1125725.3.peg.2050"/>
<feature type="transmembrane region" description="Helical" evidence="6">
    <location>
        <begin position="43"/>
        <end position="66"/>
    </location>
</feature>
<evidence type="ECO:0000313" key="9">
    <source>
        <dbReference type="Proteomes" id="UP000016412"/>
    </source>
</evidence>
<organism evidence="7 9">
    <name type="scientific">Treponema socranskii subsp. socranskii VPI DR56BR1116 = ATCC 35536</name>
    <dbReference type="NCBI Taxonomy" id="1125725"/>
    <lineage>
        <taxon>Bacteria</taxon>
        <taxon>Pseudomonadati</taxon>
        <taxon>Spirochaetota</taxon>
        <taxon>Spirochaetia</taxon>
        <taxon>Spirochaetales</taxon>
        <taxon>Treponemataceae</taxon>
        <taxon>Treponema</taxon>
    </lineage>
</organism>
<keyword evidence="5 6" id="KW-0472">Membrane</keyword>
<comment type="subcellular location">
    <subcellularLocation>
        <location evidence="1">Cell membrane</location>
        <topology evidence="1">Multi-pass membrane protein</topology>
    </subcellularLocation>
</comment>